<dbReference type="Pfam" id="PF00534">
    <property type="entry name" value="Glycos_transf_1"/>
    <property type="match status" value="1"/>
</dbReference>
<feature type="domain" description="Glycosyltransferase subfamily 4-like N-terminal" evidence="4">
    <location>
        <begin position="19"/>
        <end position="171"/>
    </location>
</feature>
<sequence length="351" mass="37364">MRICVIASSRFPIAEPFAGGLEAWTHAMVSELDRRGHDVTLFAGPGSDPRLPVTRLEVPAFAPSAVSLTDVNSPSEQWMLEHHAYLDLMLGLRHQRFDLVHNTSLHHLPVAMAKSLDAPVVTTLHTPPVPWLESAVALSGGVGHFVSVSEMTARAWAHAVSSTVIHNGVDVTAFVPGPGGGPAVWSGRLTPEKAPHLAMDAARLAGVELVLAGPVSDPAYVEREVRPRLGDGISYAGHLSRRELVGVLGRASVAVVTPQWDEPYGLVAAEAMACGTPVAAFSRGALPELVDPRVGALAPDADVAALARAILVAARCERRVVRSYAERHCSLQRMVDRYEGLYDAVLDPVAA</sequence>
<dbReference type="Gene3D" id="3.40.50.2000">
    <property type="entry name" value="Glycogen Phosphorylase B"/>
    <property type="match status" value="2"/>
</dbReference>
<gene>
    <name evidence="5" type="ORF">G5V58_04290</name>
</gene>
<protein>
    <submittedName>
        <fullName evidence="5">Glycosyltransferase family 4 protein</fullName>
    </submittedName>
</protein>
<accession>A0A6G6WA38</accession>
<dbReference type="InterPro" id="IPR028098">
    <property type="entry name" value="Glyco_trans_4-like_N"/>
</dbReference>
<evidence type="ECO:0000259" key="3">
    <source>
        <dbReference type="Pfam" id="PF00534"/>
    </source>
</evidence>
<dbReference type="GO" id="GO:0016757">
    <property type="term" value="F:glycosyltransferase activity"/>
    <property type="evidence" value="ECO:0007669"/>
    <property type="project" value="UniProtKB-KW"/>
</dbReference>
<reference evidence="5 6" key="1">
    <citation type="submission" date="2020-02" db="EMBL/GenBank/DDBJ databases">
        <title>Full genome sequence of Nocardioides sp. R-3366.</title>
        <authorList>
            <person name="Im W.-T."/>
        </authorList>
    </citation>
    <scope>NUCLEOTIDE SEQUENCE [LARGE SCALE GENOMIC DNA]</scope>
    <source>
        <strain evidence="5 6">R-3366</strain>
    </source>
</reference>
<dbReference type="Pfam" id="PF13439">
    <property type="entry name" value="Glyco_transf_4"/>
    <property type="match status" value="1"/>
</dbReference>
<feature type="domain" description="Glycosyl transferase family 1" evidence="3">
    <location>
        <begin position="186"/>
        <end position="317"/>
    </location>
</feature>
<name>A0A6G6WA38_9ACTN</name>
<dbReference type="PANTHER" id="PTHR12526:SF595">
    <property type="entry name" value="BLL5217 PROTEIN"/>
    <property type="match status" value="1"/>
</dbReference>
<evidence type="ECO:0000313" key="6">
    <source>
        <dbReference type="Proteomes" id="UP000502996"/>
    </source>
</evidence>
<dbReference type="Proteomes" id="UP000502996">
    <property type="component" value="Chromosome"/>
</dbReference>
<dbReference type="AlphaFoldDB" id="A0A6G6WA38"/>
<dbReference type="RefSeq" id="WP_165229061.1">
    <property type="nucleotide sequence ID" value="NZ_CP049257.1"/>
</dbReference>
<dbReference type="SUPFAM" id="SSF53756">
    <property type="entry name" value="UDP-Glycosyltransferase/glycogen phosphorylase"/>
    <property type="match status" value="1"/>
</dbReference>
<proteinExistence type="predicted"/>
<dbReference type="InterPro" id="IPR001296">
    <property type="entry name" value="Glyco_trans_1"/>
</dbReference>
<dbReference type="KEGG" id="nano:G5V58_04290"/>
<evidence type="ECO:0000256" key="1">
    <source>
        <dbReference type="ARBA" id="ARBA00022676"/>
    </source>
</evidence>
<evidence type="ECO:0000256" key="2">
    <source>
        <dbReference type="ARBA" id="ARBA00022679"/>
    </source>
</evidence>
<keyword evidence="1" id="KW-0328">Glycosyltransferase</keyword>
<dbReference type="PANTHER" id="PTHR12526">
    <property type="entry name" value="GLYCOSYLTRANSFERASE"/>
    <property type="match status" value="1"/>
</dbReference>
<dbReference type="EMBL" id="CP049257">
    <property type="protein sequence ID" value="QIG42092.1"/>
    <property type="molecule type" value="Genomic_DNA"/>
</dbReference>
<evidence type="ECO:0000313" key="5">
    <source>
        <dbReference type="EMBL" id="QIG42092.1"/>
    </source>
</evidence>
<evidence type="ECO:0000259" key="4">
    <source>
        <dbReference type="Pfam" id="PF13439"/>
    </source>
</evidence>
<keyword evidence="6" id="KW-1185">Reference proteome</keyword>
<keyword evidence="2 5" id="KW-0808">Transferase</keyword>
<organism evidence="5 6">
    <name type="scientific">Nocardioides anomalus</name>
    <dbReference type="NCBI Taxonomy" id="2712223"/>
    <lineage>
        <taxon>Bacteria</taxon>
        <taxon>Bacillati</taxon>
        <taxon>Actinomycetota</taxon>
        <taxon>Actinomycetes</taxon>
        <taxon>Propionibacteriales</taxon>
        <taxon>Nocardioidaceae</taxon>
        <taxon>Nocardioides</taxon>
    </lineage>
</organism>